<sequence length="57" mass="6393">MVTLKVDSVPQLQKPTETNSSLPVLEGSFSYSSVGTSRSMRKREAGKQALPRRKEWL</sequence>
<dbReference type="Proteomes" id="UP001314170">
    <property type="component" value="Unassembled WGS sequence"/>
</dbReference>
<keyword evidence="3" id="KW-1185">Reference proteome</keyword>
<organism evidence="2 3">
    <name type="scientific">Dovyalis caffra</name>
    <dbReference type="NCBI Taxonomy" id="77055"/>
    <lineage>
        <taxon>Eukaryota</taxon>
        <taxon>Viridiplantae</taxon>
        <taxon>Streptophyta</taxon>
        <taxon>Embryophyta</taxon>
        <taxon>Tracheophyta</taxon>
        <taxon>Spermatophyta</taxon>
        <taxon>Magnoliopsida</taxon>
        <taxon>eudicotyledons</taxon>
        <taxon>Gunneridae</taxon>
        <taxon>Pentapetalae</taxon>
        <taxon>rosids</taxon>
        <taxon>fabids</taxon>
        <taxon>Malpighiales</taxon>
        <taxon>Salicaceae</taxon>
        <taxon>Flacourtieae</taxon>
        <taxon>Dovyalis</taxon>
    </lineage>
</organism>
<feature type="compositionally biased region" description="Polar residues" evidence="1">
    <location>
        <begin position="10"/>
        <end position="22"/>
    </location>
</feature>
<proteinExistence type="predicted"/>
<evidence type="ECO:0000313" key="2">
    <source>
        <dbReference type="EMBL" id="CAK7351259.1"/>
    </source>
</evidence>
<gene>
    <name evidence="2" type="ORF">DCAF_LOCUS23764</name>
</gene>
<reference evidence="2 3" key="1">
    <citation type="submission" date="2024-01" db="EMBL/GenBank/DDBJ databases">
        <authorList>
            <person name="Waweru B."/>
        </authorList>
    </citation>
    <scope>NUCLEOTIDE SEQUENCE [LARGE SCALE GENOMIC DNA]</scope>
</reference>
<comment type="caution">
    <text evidence="2">The sequence shown here is derived from an EMBL/GenBank/DDBJ whole genome shotgun (WGS) entry which is preliminary data.</text>
</comment>
<dbReference type="EMBL" id="CAWUPB010001184">
    <property type="protein sequence ID" value="CAK7351259.1"/>
    <property type="molecule type" value="Genomic_DNA"/>
</dbReference>
<evidence type="ECO:0000256" key="1">
    <source>
        <dbReference type="SAM" id="MobiDB-lite"/>
    </source>
</evidence>
<accession>A0AAV1SM13</accession>
<dbReference type="AlphaFoldDB" id="A0AAV1SM13"/>
<name>A0AAV1SM13_9ROSI</name>
<feature type="region of interest" description="Disordered" evidence="1">
    <location>
        <begin position="1"/>
        <end position="57"/>
    </location>
</feature>
<protein>
    <submittedName>
        <fullName evidence="2">Uncharacterized protein</fullName>
    </submittedName>
</protein>
<evidence type="ECO:0000313" key="3">
    <source>
        <dbReference type="Proteomes" id="UP001314170"/>
    </source>
</evidence>
<feature type="compositionally biased region" description="Basic and acidic residues" evidence="1">
    <location>
        <begin position="42"/>
        <end position="57"/>
    </location>
</feature>
<feature type="compositionally biased region" description="Polar residues" evidence="1">
    <location>
        <begin position="29"/>
        <end position="38"/>
    </location>
</feature>